<keyword evidence="2" id="KW-0238">DNA-binding</keyword>
<dbReference type="GO" id="GO:0051301">
    <property type="term" value="P:cell division"/>
    <property type="evidence" value="ECO:0007669"/>
    <property type="project" value="UniProtKB-KW"/>
</dbReference>
<keyword evidence="7" id="KW-1185">Reference proteome</keyword>
<dbReference type="Pfam" id="PF02650">
    <property type="entry name" value="HTH_WhiA"/>
    <property type="match status" value="1"/>
</dbReference>
<proteinExistence type="predicted"/>
<protein>
    <submittedName>
        <fullName evidence="6">Uncharacterized protein</fullName>
    </submittedName>
</protein>
<dbReference type="Pfam" id="PF14527">
    <property type="entry name" value="LAGLIDADG_WhiA"/>
    <property type="match status" value="1"/>
</dbReference>
<comment type="caution">
    <text evidence="6">The sequence shown here is derived from an EMBL/GenBank/DDBJ whole genome shotgun (WGS) entry which is preliminary data.</text>
</comment>
<dbReference type="PANTHER" id="PTHR37307:SF1">
    <property type="entry name" value="CELL DIVISION PROTEIN WHIA-RELATED"/>
    <property type="match status" value="1"/>
</dbReference>
<evidence type="ECO:0000313" key="6">
    <source>
        <dbReference type="EMBL" id="KKB27080.1"/>
    </source>
</evidence>
<accession>A0A0F5H1S9</accession>
<organism evidence="6 7">
    <name type="scientific">Mycoplasmopsis meleagridis ATCC 25294</name>
    <dbReference type="NCBI Taxonomy" id="1264554"/>
    <lineage>
        <taxon>Bacteria</taxon>
        <taxon>Bacillati</taxon>
        <taxon>Mycoplasmatota</taxon>
        <taxon>Mycoplasmoidales</taxon>
        <taxon>Metamycoplasmataceae</taxon>
        <taxon>Mycoplasmopsis</taxon>
    </lineage>
</organism>
<name>A0A0F5H1S9_9BACT</name>
<dbReference type="RefSeq" id="WP_046096688.1">
    <property type="nucleotide sequence ID" value="NZ_JZXN01000002.1"/>
</dbReference>
<gene>
    <name evidence="6" type="ORF">MMELEA_02460</name>
</gene>
<sequence>MNFSLEIKYEIIKKQKNNEQIINFLNGFIVGKANFDLNQNILLIIKDNYIKEKIIAFLKQLKYEYIVEANNLVIKSYNSVLQKNITKLSSFFAGIFCASGTISNLTKTSYHLSLSSPNEIFIDDIKEKLNSYSFGFNKYHYQKKYYLYIKKQEKIADFLKAIEAIDSFFKFEDNIIQRDYENNNNRLNNIDYSNIEKIAKAHNEYLQNIEFIEKNKLQYHFNERELIFFKLIKENYGDSLNAYVEALAEKGIIITKGGLNHWIIKLRKVVKSYK</sequence>
<dbReference type="InterPro" id="IPR039518">
    <property type="entry name" value="WhiA_LAGLIDADG_dom"/>
</dbReference>
<reference evidence="6 7" key="1">
    <citation type="submission" date="2015-03" db="EMBL/GenBank/DDBJ databases">
        <title>Genome sequence of Mycoplasma meleagridis strain ATCC 25294.</title>
        <authorList>
            <person name="Yacoub E."/>
            <person name="Blanchard A."/>
            <person name="Sirand-Pugnet P."/>
            <person name="Mardassi B.B.A."/>
        </authorList>
    </citation>
    <scope>NUCLEOTIDE SEQUENCE [LARGE SCALE GENOMIC DNA]</scope>
    <source>
        <strain evidence="6 7">ATCC 25294</strain>
    </source>
</reference>
<evidence type="ECO:0000256" key="1">
    <source>
        <dbReference type="ARBA" id="ARBA00022618"/>
    </source>
</evidence>
<dbReference type="GO" id="GO:0043937">
    <property type="term" value="P:regulation of sporulation"/>
    <property type="evidence" value="ECO:0007669"/>
    <property type="project" value="InterPro"/>
</dbReference>
<dbReference type="InterPro" id="IPR003802">
    <property type="entry name" value="Sporulation_regulator_WhiA"/>
</dbReference>
<dbReference type="AlphaFoldDB" id="A0A0F5H1S9"/>
<evidence type="ECO:0000256" key="2">
    <source>
        <dbReference type="ARBA" id="ARBA00023125"/>
    </source>
</evidence>
<dbReference type="PANTHER" id="PTHR37307">
    <property type="entry name" value="CELL DIVISION PROTEIN WHIA-RELATED"/>
    <property type="match status" value="1"/>
</dbReference>
<dbReference type="NCBIfam" id="TIGR00647">
    <property type="entry name" value="DNA_bind_WhiA"/>
    <property type="match status" value="1"/>
</dbReference>
<dbReference type="Gene3D" id="3.10.28.10">
    <property type="entry name" value="Homing endonucleases"/>
    <property type="match status" value="1"/>
</dbReference>
<dbReference type="SUPFAM" id="SSF55608">
    <property type="entry name" value="Homing endonucleases"/>
    <property type="match status" value="1"/>
</dbReference>
<dbReference type="InterPro" id="IPR027434">
    <property type="entry name" value="Homing_endonucl"/>
</dbReference>
<evidence type="ECO:0000256" key="3">
    <source>
        <dbReference type="ARBA" id="ARBA00023306"/>
    </source>
</evidence>
<evidence type="ECO:0000259" key="4">
    <source>
        <dbReference type="Pfam" id="PF02650"/>
    </source>
</evidence>
<feature type="domain" description="WhiA LAGLIDADG-like" evidence="5">
    <location>
        <begin position="89"/>
        <end position="180"/>
    </location>
</feature>
<evidence type="ECO:0000259" key="5">
    <source>
        <dbReference type="Pfam" id="PF14527"/>
    </source>
</evidence>
<evidence type="ECO:0000313" key="7">
    <source>
        <dbReference type="Proteomes" id="UP000033750"/>
    </source>
</evidence>
<dbReference type="EMBL" id="JZXN01000002">
    <property type="protein sequence ID" value="KKB27080.1"/>
    <property type="molecule type" value="Genomic_DNA"/>
</dbReference>
<dbReference type="STRING" id="29561.MM26B8_03250"/>
<keyword evidence="3" id="KW-0131">Cell cycle</keyword>
<dbReference type="PATRIC" id="fig|1264554.4.peg.14"/>
<keyword evidence="1" id="KW-0132">Cell division</keyword>
<dbReference type="GO" id="GO:0003677">
    <property type="term" value="F:DNA binding"/>
    <property type="evidence" value="ECO:0007669"/>
    <property type="project" value="UniProtKB-KW"/>
</dbReference>
<dbReference type="InterPro" id="IPR023054">
    <property type="entry name" value="Sporulation_regulator_WhiA_C"/>
</dbReference>
<dbReference type="OrthoDB" id="401278at2"/>
<dbReference type="Proteomes" id="UP000033750">
    <property type="component" value="Unassembled WGS sequence"/>
</dbReference>
<feature type="domain" description="Sporulation regulator WhiA C-terminal" evidence="4">
    <location>
        <begin position="185"/>
        <end position="269"/>
    </location>
</feature>